<dbReference type="Proteomes" id="UP000002975">
    <property type="component" value="Unassembled WGS sequence"/>
</dbReference>
<dbReference type="InterPro" id="IPR045886">
    <property type="entry name" value="ThiF/MoeB/HesA"/>
</dbReference>
<dbReference type="InterPro" id="IPR000594">
    <property type="entry name" value="ThiF_NAD_FAD-bd"/>
</dbReference>
<evidence type="ECO:0000313" key="3">
    <source>
        <dbReference type="Proteomes" id="UP000002975"/>
    </source>
</evidence>
<gene>
    <name evidence="2" type="ORF">FSBG_01112</name>
</gene>
<dbReference type="PANTHER" id="PTHR43267:SF3">
    <property type="entry name" value="THIF PROTEIN"/>
    <property type="match status" value="1"/>
</dbReference>
<dbReference type="PANTHER" id="PTHR43267">
    <property type="entry name" value="TRNA THREONYLCARBAMOYLADENOSINE DEHYDRATASE"/>
    <property type="match status" value="1"/>
</dbReference>
<accession>E5BGJ2</accession>
<dbReference type="HOGENOM" id="CLU_013325_10_4_0"/>
<dbReference type="InterPro" id="IPR035985">
    <property type="entry name" value="Ubiquitin-activating_enz"/>
</dbReference>
<name>E5BGJ2_9FUSO</name>
<dbReference type="GO" id="GO:0008641">
    <property type="term" value="F:ubiquitin-like modifier activating enzyme activity"/>
    <property type="evidence" value="ECO:0007669"/>
    <property type="project" value="InterPro"/>
</dbReference>
<dbReference type="BioCyc" id="FSP469605-HMP:GTSP-1118-MONOMER"/>
<dbReference type="EMBL" id="GG657972">
    <property type="protein sequence ID" value="EFS21615.1"/>
    <property type="molecule type" value="Genomic_DNA"/>
</dbReference>
<organism evidence="2 3">
    <name type="scientific">Fusobacterium gonidiaformans 3-1-5R</name>
    <dbReference type="NCBI Taxonomy" id="469605"/>
    <lineage>
        <taxon>Bacteria</taxon>
        <taxon>Fusobacteriati</taxon>
        <taxon>Fusobacteriota</taxon>
        <taxon>Fusobacteriia</taxon>
        <taxon>Fusobacteriales</taxon>
        <taxon>Fusobacteriaceae</taxon>
        <taxon>Fusobacterium</taxon>
    </lineage>
</organism>
<dbReference type="Pfam" id="PF00899">
    <property type="entry name" value="ThiF"/>
    <property type="match status" value="1"/>
</dbReference>
<dbReference type="SUPFAM" id="SSF69572">
    <property type="entry name" value="Activating enzymes of the ubiquitin-like proteins"/>
    <property type="match status" value="1"/>
</dbReference>
<reference evidence="2 3" key="1">
    <citation type="submission" date="2009-02" db="EMBL/GenBank/DDBJ databases">
        <title>The Genome Sequence of Fusobacterium sp. 3_1_5R.</title>
        <authorList>
            <consortium name="The Broad Institute Genome Sequencing Platform"/>
            <person name="Ward D."/>
            <person name="Young S.K."/>
            <person name="Kodira C.D."/>
            <person name="Zeng Q."/>
            <person name="Koehrsen M."/>
            <person name="Alvarado L."/>
            <person name="Berlin A."/>
            <person name="Borenstein D."/>
            <person name="Chen Z."/>
            <person name="Engels R."/>
            <person name="Freedman E."/>
            <person name="Gellesch M."/>
            <person name="Goldberg J."/>
            <person name="Griggs A."/>
            <person name="Gujja S."/>
            <person name="Heiman D."/>
            <person name="Hepburn T."/>
            <person name="Howarth C."/>
            <person name="Jen D."/>
            <person name="Larson L."/>
            <person name="Lewis B."/>
            <person name="Mehta T."/>
            <person name="Park D."/>
            <person name="Pearson M."/>
            <person name="Roberts A."/>
            <person name="Saif S."/>
            <person name="Shea T."/>
            <person name="Shenoy N."/>
            <person name="Sisk P."/>
            <person name="Stolte C."/>
            <person name="Sykes S."/>
            <person name="Walk T."/>
            <person name="White J."/>
            <person name="Yandava C."/>
            <person name="Allen-Vercoe E."/>
            <person name="Strauss J."/>
            <person name="Ambrose C."/>
            <person name="Lander E."/>
            <person name="Nusbaum C."/>
            <person name="Galagan J."/>
            <person name="Birren B."/>
        </authorList>
    </citation>
    <scope>NUCLEOTIDE SEQUENCE [LARGE SCALE GENOMIC DNA]</scope>
    <source>
        <strain evidence="2 3">3_1_5R</strain>
    </source>
</reference>
<dbReference type="AlphaFoldDB" id="E5BGJ2"/>
<feature type="domain" description="THIF-type NAD/FAD binding fold" evidence="1">
    <location>
        <begin position="5"/>
        <end position="128"/>
    </location>
</feature>
<dbReference type="NCBIfam" id="NF006395">
    <property type="entry name" value="PRK08644.1"/>
    <property type="match status" value="1"/>
</dbReference>
<dbReference type="Gene3D" id="3.40.50.720">
    <property type="entry name" value="NAD(P)-binding Rossmann-like Domain"/>
    <property type="match status" value="1"/>
</dbReference>
<dbReference type="GO" id="GO:0061504">
    <property type="term" value="P:cyclic threonylcarbamoyladenosine biosynthetic process"/>
    <property type="evidence" value="ECO:0007669"/>
    <property type="project" value="TreeGrafter"/>
</dbReference>
<proteinExistence type="predicted"/>
<sequence>MGEFSMKVGIAGCGGIGSNVAYHLIRSGIVEFKFGDFDIVESSNLNRQFFFHSQIGKTKALCLKENLLQINPKAIIEAEVIHFEKENIQNFFYDCDIIIEAFDKKECKTMLLEEISTTGKPIIAASGIADYDIENLQIKKLSSNLYVVGDFMKGIENYPTYSHKVNMVAAMMAKVVLELGGYFEKKN</sequence>
<protein>
    <submittedName>
        <fullName evidence="2">Putative thiamine biosynthesis protein ThiF</fullName>
    </submittedName>
</protein>
<evidence type="ECO:0000313" key="2">
    <source>
        <dbReference type="EMBL" id="EFS21615.1"/>
    </source>
</evidence>
<evidence type="ECO:0000259" key="1">
    <source>
        <dbReference type="Pfam" id="PF00899"/>
    </source>
</evidence>
<dbReference type="GO" id="GO:0061503">
    <property type="term" value="F:tRNA threonylcarbamoyladenosine dehydratase"/>
    <property type="evidence" value="ECO:0007669"/>
    <property type="project" value="TreeGrafter"/>
</dbReference>
<keyword evidence="3" id="KW-1185">Reference proteome</keyword>